<dbReference type="CDD" id="cd03216">
    <property type="entry name" value="ABC_Carb_Monos_I"/>
    <property type="match status" value="1"/>
</dbReference>
<organism evidence="10 11">
    <name type="scientific">Crassaminicella thermophila</name>
    <dbReference type="NCBI Taxonomy" id="2599308"/>
    <lineage>
        <taxon>Bacteria</taxon>
        <taxon>Bacillati</taxon>
        <taxon>Bacillota</taxon>
        <taxon>Clostridia</taxon>
        <taxon>Eubacteriales</taxon>
        <taxon>Clostridiaceae</taxon>
        <taxon>Crassaminicella</taxon>
    </lineage>
</organism>
<dbReference type="GO" id="GO:0005524">
    <property type="term" value="F:ATP binding"/>
    <property type="evidence" value="ECO:0007669"/>
    <property type="project" value="UniProtKB-KW"/>
</dbReference>
<dbReference type="InterPro" id="IPR017871">
    <property type="entry name" value="ABC_transporter-like_CS"/>
</dbReference>
<sequence length="517" mass="57875">MVQNLIELKDVTKVFPGVIANDRINLSIKEGEIHAIVGENGAGKSTLMKILYGLHQPTRGEIYFRGKEINITNPTVAIKNGIGMVHQHFMLVPSFTIAENIVLGSEPKKNKIFMDFKKAVKITKDLVKTYGLEVDPLLKVEEVSVGIQQRIEILKILYKGADILILDEPTAVLTPQETEELFAVIENLVKELNKTVIIITHKLQEVLSLSHRVSVMRQGKLIGTMNTKDATEQKLAEMMVGRQVLFDQLDKKDQIGDVLLKVKDLKAKNNRGLMALNGINFSIRAGEILGIAGVEGNGQSELMEVLSGLRELEDGEVFVKDTNIVGKSPKEIRKLGISHIPEDRLFNGLSKEATITENMMMGIQDQEPYAQKGIHINKKEIRNMVDQAIQEFDVRTPSQDVLIQNLSGGNMQKVVIAREFSFNTPIYIISQPTRGVDIGAIEFIHKQIIKKRNEGCAILLISAELDEIFRLSDRIMTIYEGEITGEFKNGMITKQEIGLYMTGKQKKRGDLHEKNKA</sequence>
<dbReference type="Gene3D" id="3.40.50.300">
    <property type="entry name" value="P-loop containing nucleotide triphosphate hydrolases"/>
    <property type="match status" value="2"/>
</dbReference>
<dbReference type="PROSITE" id="PS50893">
    <property type="entry name" value="ABC_TRANSPORTER_2"/>
    <property type="match status" value="2"/>
</dbReference>
<feature type="domain" description="ABC transporter" evidence="9">
    <location>
        <begin position="260"/>
        <end position="505"/>
    </location>
</feature>
<dbReference type="OrthoDB" id="9771863at2"/>
<accession>A0A5C0SGG5</accession>
<dbReference type="InterPro" id="IPR027417">
    <property type="entry name" value="P-loop_NTPase"/>
</dbReference>
<keyword evidence="4" id="KW-0677">Repeat</keyword>
<keyword evidence="7" id="KW-1278">Translocase</keyword>
<gene>
    <name evidence="10" type="ORF">FQB35_12390</name>
</gene>
<dbReference type="KEGG" id="crs:FQB35_12390"/>
<dbReference type="InterPro" id="IPR003439">
    <property type="entry name" value="ABC_transporter-like_ATP-bd"/>
</dbReference>
<evidence type="ECO:0000256" key="6">
    <source>
        <dbReference type="ARBA" id="ARBA00022840"/>
    </source>
</evidence>
<evidence type="ECO:0000256" key="4">
    <source>
        <dbReference type="ARBA" id="ARBA00022737"/>
    </source>
</evidence>
<dbReference type="SUPFAM" id="SSF52540">
    <property type="entry name" value="P-loop containing nucleoside triphosphate hydrolases"/>
    <property type="match status" value="2"/>
</dbReference>
<proteinExistence type="predicted"/>
<keyword evidence="5" id="KW-0547">Nucleotide-binding</keyword>
<evidence type="ECO:0000313" key="11">
    <source>
        <dbReference type="Proteomes" id="UP000324646"/>
    </source>
</evidence>
<dbReference type="Pfam" id="PF00005">
    <property type="entry name" value="ABC_tran"/>
    <property type="match status" value="2"/>
</dbReference>
<dbReference type="Proteomes" id="UP000324646">
    <property type="component" value="Chromosome"/>
</dbReference>
<evidence type="ECO:0000256" key="3">
    <source>
        <dbReference type="ARBA" id="ARBA00022475"/>
    </source>
</evidence>
<keyword evidence="3" id="KW-1003">Cell membrane</keyword>
<dbReference type="PANTHER" id="PTHR43790:SF4">
    <property type="entry name" value="GUANOSINE IMPORT ATP-BINDING PROTEIN NUPO"/>
    <property type="match status" value="1"/>
</dbReference>
<protein>
    <submittedName>
        <fullName evidence="10">ABC transporter ATP-binding protein</fullName>
    </submittedName>
</protein>
<evidence type="ECO:0000256" key="8">
    <source>
        <dbReference type="ARBA" id="ARBA00023136"/>
    </source>
</evidence>
<reference evidence="10 11" key="1">
    <citation type="submission" date="2019-07" db="EMBL/GenBank/DDBJ databases">
        <title>Complete genome of Crassaminicella thermophila SY095.</title>
        <authorList>
            <person name="Li X."/>
        </authorList>
    </citation>
    <scope>NUCLEOTIDE SEQUENCE [LARGE SCALE GENOMIC DNA]</scope>
    <source>
        <strain evidence="10 11">SY095</strain>
    </source>
</reference>
<dbReference type="CDD" id="cd03215">
    <property type="entry name" value="ABC_Carb_Monos_II"/>
    <property type="match status" value="1"/>
</dbReference>
<dbReference type="GO" id="GO:0016887">
    <property type="term" value="F:ATP hydrolysis activity"/>
    <property type="evidence" value="ECO:0007669"/>
    <property type="project" value="InterPro"/>
</dbReference>
<dbReference type="PROSITE" id="PS00211">
    <property type="entry name" value="ABC_TRANSPORTER_1"/>
    <property type="match status" value="1"/>
</dbReference>
<dbReference type="AlphaFoldDB" id="A0A5C0SGG5"/>
<dbReference type="InterPro" id="IPR003593">
    <property type="entry name" value="AAA+_ATPase"/>
</dbReference>
<evidence type="ECO:0000259" key="9">
    <source>
        <dbReference type="PROSITE" id="PS50893"/>
    </source>
</evidence>
<evidence type="ECO:0000256" key="7">
    <source>
        <dbReference type="ARBA" id="ARBA00022967"/>
    </source>
</evidence>
<evidence type="ECO:0000256" key="5">
    <source>
        <dbReference type="ARBA" id="ARBA00022741"/>
    </source>
</evidence>
<dbReference type="SMART" id="SM00382">
    <property type="entry name" value="AAA"/>
    <property type="match status" value="2"/>
</dbReference>
<dbReference type="InterPro" id="IPR050107">
    <property type="entry name" value="ABC_carbohydrate_import_ATPase"/>
</dbReference>
<evidence type="ECO:0000256" key="2">
    <source>
        <dbReference type="ARBA" id="ARBA00022448"/>
    </source>
</evidence>
<name>A0A5C0SGG5_CRATE</name>
<evidence type="ECO:0000256" key="1">
    <source>
        <dbReference type="ARBA" id="ARBA00004202"/>
    </source>
</evidence>
<feature type="domain" description="ABC transporter" evidence="9">
    <location>
        <begin position="6"/>
        <end position="243"/>
    </location>
</feature>
<dbReference type="FunFam" id="3.40.50.300:FF:000127">
    <property type="entry name" value="Ribose import ATP-binding protein RbsA"/>
    <property type="match status" value="1"/>
</dbReference>
<keyword evidence="8" id="KW-0472">Membrane</keyword>
<keyword evidence="11" id="KW-1185">Reference proteome</keyword>
<keyword evidence="6 10" id="KW-0067">ATP-binding</keyword>
<keyword evidence="2" id="KW-0813">Transport</keyword>
<dbReference type="GO" id="GO:0005886">
    <property type="term" value="C:plasma membrane"/>
    <property type="evidence" value="ECO:0007669"/>
    <property type="project" value="UniProtKB-SubCell"/>
</dbReference>
<dbReference type="PANTHER" id="PTHR43790">
    <property type="entry name" value="CARBOHYDRATE TRANSPORT ATP-BINDING PROTEIN MG119-RELATED"/>
    <property type="match status" value="1"/>
</dbReference>
<dbReference type="EMBL" id="CP042243">
    <property type="protein sequence ID" value="QEK13052.1"/>
    <property type="molecule type" value="Genomic_DNA"/>
</dbReference>
<evidence type="ECO:0000313" key="10">
    <source>
        <dbReference type="EMBL" id="QEK13052.1"/>
    </source>
</evidence>
<comment type="subcellular location">
    <subcellularLocation>
        <location evidence="1">Cell membrane</location>
        <topology evidence="1">Peripheral membrane protein</topology>
    </subcellularLocation>
</comment>